<reference evidence="3" key="1">
    <citation type="submission" date="2017-02" db="UniProtKB">
        <authorList>
            <consortium name="WormBaseParasite"/>
        </authorList>
    </citation>
    <scope>IDENTIFICATION</scope>
</reference>
<dbReference type="Proteomes" id="UP000278807">
    <property type="component" value="Unassembled WGS sequence"/>
</dbReference>
<dbReference type="WBParaSite" id="HNAJ_0000528501-mRNA-1">
    <property type="protein sequence ID" value="HNAJ_0000528501-mRNA-1"/>
    <property type="gene ID" value="HNAJ_0000528501"/>
</dbReference>
<accession>A0A0R3TDZ6</accession>
<dbReference type="EMBL" id="UZAE01004355">
    <property type="protein sequence ID" value="VDO01143.1"/>
    <property type="molecule type" value="Genomic_DNA"/>
</dbReference>
<gene>
    <name evidence="1" type="ORF">HNAJ_LOCUS5283</name>
</gene>
<proteinExistence type="predicted"/>
<dbReference type="AlphaFoldDB" id="A0A0R3TDZ6"/>
<name>A0A0R3TDZ6_RODNA</name>
<organism evidence="3">
    <name type="scientific">Rodentolepis nana</name>
    <name type="common">Dwarf tapeworm</name>
    <name type="synonym">Hymenolepis nana</name>
    <dbReference type="NCBI Taxonomy" id="102285"/>
    <lineage>
        <taxon>Eukaryota</taxon>
        <taxon>Metazoa</taxon>
        <taxon>Spiralia</taxon>
        <taxon>Lophotrochozoa</taxon>
        <taxon>Platyhelminthes</taxon>
        <taxon>Cestoda</taxon>
        <taxon>Eucestoda</taxon>
        <taxon>Cyclophyllidea</taxon>
        <taxon>Hymenolepididae</taxon>
        <taxon>Rodentolepis</taxon>
    </lineage>
</organism>
<evidence type="ECO:0000313" key="1">
    <source>
        <dbReference type="EMBL" id="VDO01143.1"/>
    </source>
</evidence>
<protein>
    <submittedName>
        <fullName evidence="3">FERM domain-containing protein</fullName>
    </submittedName>
</protein>
<reference evidence="1 2" key="2">
    <citation type="submission" date="2018-11" db="EMBL/GenBank/DDBJ databases">
        <authorList>
            <consortium name="Pathogen Informatics"/>
        </authorList>
    </citation>
    <scope>NUCLEOTIDE SEQUENCE [LARGE SCALE GENOMIC DNA]</scope>
</reference>
<keyword evidence="2" id="KW-1185">Reference proteome</keyword>
<evidence type="ECO:0000313" key="3">
    <source>
        <dbReference type="WBParaSite" id="HNAJ_0000528501-mRNA-1"/>
    </source>
</evidence>
<sequence length="84" mass="9351">MVQFSDKRVFLLLVGIEPGKAISSFGVVNLAKQLALSESVLIFEMKLSKDARLAFKMTCLRTADYRLQAFPPEGRPFFSVPQGV</sequence>
<evidence type="ECO:0000313" key="2">
    <source>
        <dbReference type="Proteomes" id="UP000278807"/>
    </source>
</evidence>